<feature type="chain" id="PRO_5036210399" description="Calx-beta domain-containing protein" evidence="5">
    <location>
        <begin position="17"/>
        <end position="146"/>
    </location>
</feature>
<name>A0A7R9BVL1_9CRUS</name>
<accession>A0A7R9BVL1</accession>
<organism evidence="7">
    <name type="scientific">Notodromas monacha</name>
    <dbReference type="NCBI Taxonomy" id="399045"/>
    <lineage>
        <taxon>Eukaryota</taxon>
        <taxon>Metazoa</taxon>
        <taxon>Ecdysozoa</taxon>
        <taxon>Arthropoda</taxon>
        <taxon>Crustacea</taxon>
        <taxon>Oligostraca</taxon>
        <taxon>Ostracoda</taxon>
        <taxon>Podocopa</taxon>
        <taxon>Podocopida</taxon>
        <taxon>Cypridocopina</taxon>
        <taxon>Cypridoidea</taxon>
        <taxon>Cyprididae</taxon>
        <taxon>Notodromas</taxon>
    </lineage>
</organism>
<dbReference type="EMBL" id="OA885865">
    <property type="protein sequence ID" value="CAD7282432.1"/>
    <property type="molecule type" value="Genomic_DNA"/>
</dbReference>
<evidence type="ECO:0000256" key="5">
    <source>
        <dbReference type="SAM" id="SignalP"/>
    </source>
</evidence>
<dbReference type="Gene3D" id="2.60.40.2030">
    <property type="match status" value="1"/>
</dbReference>
<dbReference type="InterPro" id="IPR051171">
    <property type="entry name" value="CaCA"/>
</dbReference>
<dbReference type="Proteomes" id="UP000678499">
    <property type="component" value="Unassembled WGS sequence"/>
</dbReference>
<dbReference type="AlphaFoldDB" id="A0A7R9BVL1"/>
<keyword evidence="8" id="KW-1185">Reference proteome</keyword>
<evidence type="ECO:0000256" key="3">
    <source>
        <dbReference type="ARBA" id="ARBA00022837"/>
    </source>
</evidence>
<evidence type="ECO:0000256" key="4">
    <source>
        <dbReference type="ARBA" id="ARBA00023065"/>
    </source>
</evidence>
<dbReference type="GO" id="GO:0005432">
    <property type="term" value="F:calcium:sodium antiporter activity"/>
    <property type="evidence" value="ECO:0007669"/>
    <property type="project" value="TreeGrafter"/>
</dbReference>
<dbReference type="SUPFAM" id="SSF141072">
    <property type="entry name" value="CalX-like"/>
    <property type="match status" value="1"/>
</dbReference>
<evidence type="ECO:0000259" key="6">
    <source>
        <dbReference type="SMART" id="SM00237"/>
    </source>
</evidence>
<keyword evidence="4" id="KW-0813">Transport</keyword>
<dbReference type="EMBL" id="CAJPEX010003828">
    <property type="protein sequence ID" value="CAG0922584.1"/>
    <property type="molecule type" value="Genomic_DNA"/>
</dbReference>
<evidence type="ECO:0000256" key="1">
    <source>
        <dbReference type="ARBA" id="ARBA00022729"/>
    </source>
</evidence>
<dbReference type="PANTHER" id="PTHR11878">
    <property type="entry name" value="SODIUM/CALCIUM EXCHANGER"/>
    <property type="match status" value="1"/>
</dbReference>
<dbReference type="SMART" id="SM00237">
    <property type="entry name" value="Calx_beta"/>
    <property type="match status" value="1"/>
</dbReference>
<dbReference type="GO" id="GO:0030424">
    <property type="term" value="C:axon"/>
    <property type="evidence" value="ECO:0007669"/>
    <property type="project" value="TreeGrafter"/>
</dbReference>
<dbReference type="PANTHER" id="PTHR11878:SF76">
    <property type="entry name" value="CALX-BETA DOMAIN-CONTAINING PROTEIN"/>
    <property type="match status" value="1"/>
</dbReference>
<feature type="non-terminal residue" evidence="7">
    <location>
        <position position="1"/>
    </location>
</feature>
<proteinExistence type="predicted"/>
<sequence>MAVAILRLPLFCISFGSPVDTRYGLVHGDEKHWLCYDAKEHGRYLAQVGITRHGRMDNTIQIRVETIDGSATSEADFMPINQILTFQPNELEKEVEVEIINDDQWEPDEEFFLKLSLLPLDEYPHSHDGLVLGKLSIMEITILNDD</sequence>
<reference evidence="7" key="1">
    <citation type="submission" date="2020-11" db="EMBL/GenBank/DDBJ databases">
        <authorList>
            <person name="Tran Van P."/>
        </authorList>
    </citation>
    <scope>NUCLEOTIDE SEQUENCE</scope>
</reference>
<protein>
    <recommendedName>
        <fullName evidence="6">Calx-beta domain-containing protein</fullName>
    </recommendedName>
</protein>
<gene>
    <name evidence="7" type="ORF">NMOB1V02_LOCUS10057</name>
</gene>
<keyword evidence="3" id="KW-0106">Calcium</keyword>
<feature type="domain" description="Calx-beta" evidence="6">
    <location>
        <begin position="1"/>
        <end position="116"/>
    </location>
</feature>
<evidence type="ECO:0000313" key="7">
    <source>
        <dbReference type="EMBL" id="CAD7282432.1"/>
    </source>
</evidence>
<evidence type="ECO:0000313" key="8">
    <source>
        <dbReference type="Proteomes" id="UP000678499"/>
    </source>
</evidence>
<keyword evidence="1 5" id="KW-0732">Signal</keyword>
<dbReference type="InterPro" id="IPR003644">
    <property type="entry name" value="Calx_beta"/>
</dbReference>
<dbReference type="InterPro" id="IPR038081">
    <property type="entry name" value="CalX-like_sf"/>
</dbReference>
<keyword evidence="2" id="KW-0677">Repeat</keyword>
<dbReference type="GO" id="GO:0098794">
    <property type="term" value="C:postsynapse"/>
    <property type="evidence" value="ECO:0007669"/>
    <property type="project" value="TreeGrafter"/>
</dbReference>
<dbReference type="Pfam" id="PF03160">
    <property type="entry name" value="Calx-beta"/>
    <property type="match status" value="1"/>
</dbReference>
<keyword evidence="4" id="KW-0406">Ion transport</keyword>
<dbReference type="OrthoDB" id="418484at2759"/>
<dbReference type="GO" id="GO:0007154">
    <property type="term" value="P:cell communication"/>
    <property type="evidence" value="ECO:0007669"/>
    <property type="project" value="InterPro"/>
</dbReference>
<dbReference type="GO" id="GO:0042383">
    <property type="term" value="C:sarcolemma"/>
    <property type="evidence" value="ECO:0007669"/>
    <property type="project" value="TreeGrafter"/>
</dbReference>
<dbReference type="GO" id="GO:0098703">
    <property type="term" value="P:calcium ion import across plasma membrane"/>
    <property type="evidence" value="ECO:0007669"/>
    <property type="project" value="TreeGrafter"/>
</dbReference>
<feature type="signal peptide" evidence="5">
    <location>
        <begin position="1"/>
        <end position="16"/>
    </location>
</feature>
<evidence type="ECO:0000256" key="2">
    <source>
        <dbReference type="ARBA" id="ARBA00022737"/>
    </source>
</evidence>